<dbReference type="AlphaFoldDB" id="A0A9C7CS01"/>
<organism evidence="2">
    <name type="scientific">Polynucleobacter yangtzensis</name>
    <dbReference type="NCBI Taxonomy" id="1743159"/>
    <lineage>
        <taxon>Bacteria</taxon>
        <taxon>Pseudomonadati</taxon>
        <taxon>Pseudomonadota</taxon>
        <taxon>Betaproteobacteria</taxon>
        <taxon>Burkholderiales</taxon>
        <taxon>Burkholderiaceae</taxon>
        <taxon>Polynucleobacter</taxon>
    </lineage>
</organism>
<dbReference type="Proteomes" id="UP001211097">
    <property type="component" value="Chromosome"/>
</dbReference>
<evidence type="ECO:0000256" key="1">
    <source>
        <dbReference type="ARBA" id="ARBA00009981"/>
    </source>
</evidence>
<comment type="similarity">
    <text evidence="1">Belongs to the phD/YefM antitoxin family.</text>
</comment>
<evidence type="ECO:0008006" key="3">
    <source>
        <dbReference type="Google" id="ProtNLM"/>
    </source>
</evidence>
<dbReference type="InterPro" id="IPR036165">
    <property type="entry name" value="YefM-like_sf"/>
</dbReference>
<dbReference type="EMBL" id="AP026973">
    <property type="protein sequence ID" value="BDT76479.1"/>
    <property type="molecule type" value="Genomic_DNA"/>
</dbReference>
<reference evidence="2" key="1">
    <citation type="submission" date="2022-11" db="EMBL/GenBank/DDBJ databases">
        <title>Complete Genome Sequences of three Polynucleobacter sp. Subcluster PnecC Strains KF022, KF023, and KF032 Isolated from a Shallow Eutrophic Lake in Japan.</title>
        <authorList>
            <person name="Ogata Y."/>
            <person name="Watanabe K."/>
            <person name="Takemine S."/>
            <person name="Shindo C."/>
            <person name="Kurokawa R."/>
            <person name="Suda W."/>
        </authorList>
    </citation>
    <scope>NUCLEOTIDE SEQUENCE</scope>
    <source>
        <strain evidence="2">KF023</strain>
    </source>
</reference>
<evidence type="ECO:0000313" key="2">
    <source>
        <dbReference type="EMBL" id="BDT76479.1"/>
    </source>
</evidence>
<protein>
    <recommendedName>
        <fullName evidence="3">Antitoxin</fullName>
    </recommendedName>
</protein>
<proteinExistence type="inferred from homology"/>
<accession>A0A9C7CS01</accession>
<name>A0A9C7CS01_9BURK</name>
<gene>
    <name evidence="2" type="ORF">PKF023_02820</name>
</gene>
<dbReference type="SUPFAM" id="SSF143120">
    <property type="entry name" value="YefM-like"/>
    <property type="match status" value="1"/>
</dbReference>
<dbReference type="KEGG" id="pyt:PKF023_02820"/>
<dbReference type="RefSeq" id="WP_281742828.1">
    <property type="nucleotide sequence ID" value="NZ_AP026973.1"/>
</dbReference>
<sequence length="67" mass="7544">MTELRRNPNILKQLSDSQPTAISSRNKPIAYLFSTRAYETLLELIDDASLIHTVMARKGGNTIKVKI</sequence>